<reference evidence="12 13" key="1">
    <citation type="journal article" date="2020" name="Microbiol. Res.">
        <title>Flavobacterium pokkalii sp. nov., a novel plant growth promoting native rhizobacteria isolated from pokkali rice grown in coastal saline affected agricultural regions of southern India, Kerala.</title>
        <authorList>
            <person name="Menon R.R."/>
            <person name="Kumari S."/>
            <person name="Viver T."/>
            <person name="Rameshkumar N."/>
        </authorList>
    </citation>
    <scope>NUCLEOTIDE SEQUENCE [LARGE SCALE GENOMIC DNA]</scope>
    <source>
        <strain evidence="12 13">L1I52</strain>
    </source>
</reference>
<dbReference type="Pfam" id="PF07477">
    <property type="entry name" value="Glyco_hydro_67C"/>
    <property type="match status" value="1"/>
</dbReference>
<dbReference type="Gene3D" id="3.30.379.10">
    <property type="entry name" value="Chitobiase/beta-hexosaminidase domain 2-like"/>
    <property type="match status" value="1"/>
</dbReference>
<dbReference type="PANTHER" id="PTHR39207:SF1">
    <property type="entry name" value="ALPHA-GLUCURONIDASE A"/>
    <property type="match status" value="1"/>
</dbReference>
<keyword evidence="4 8" id="KW-0119">Carbohydrate metabolism</keyword>
<dbReference type="InterPro" id="IPR005154">
    <property type="entry name" value="Glyco_hydro_67_aGlcAse_N"/>
</dbReference>
<organism evidence="12 13">
    <name type="scientific">Flavobacterium pokkalii</name>
    <dbReference type="NCBI Taxonomy" id="1940408"/>
    <lineage>
        <taxon>Bacteria</taxon>
        <taxon>Pseudomonadati</taxon>
        <taxon>Bacteroidota</taxon>
        <taxon>Flavobacteriia</taxon>
        <taxon>Flavobacteriales</taxon>
        <taxon>Flavobacteriaceae</taxon>
        <taxon>Flavobacterium</taxon>
    </lineage>
</organism>
<evidence type="ECO:0000259" key="11">
    <source>
        <dbReference type="Pfam" id="PF07488"/>
    </source>
</evidence>
<evidence type="ECO:0000313" key="12">
    <source>
        <dbReference type="EMBL" id="MBD0724419.1"/>
    </source>
</evidence>
<proteinExistence type="inferred from homology"/>
<evidence type="ECO:0000256" key="6">
    <source>
        <dbReference type="ARBA" id="ARBA00023326"/>
    </source>
</evidence>
<dbReference type="Pfam" id="PF03648">
    <property type="entry name" value="Glyco_hydro_67N"/>
    <property type="match status" value="1"/>
</dbReference>
<evidence type="ECO:0000313" key="13">
    <source>
        <dbReference type="Proteomes" id="UP000661715"/>
    </source>
</evidence>
<evidence type="ECO:0000256" key="1">
    <source>
        <dbReference type="ARBA" id="ARBA00008833"/>
    </source>
</evidence>
<dbReference type="Proteomes" id="UP000661715">
    <property type="component" value="Unassembled WGS sequence"/>
</dbReference>
<keyword evidence="5 7" id="KW-0326">Glycosidase</keyword>
<keyword evidence="2 7" id="KW-0858">Xylan degradation</keyword>
<dbReference type="EMBL" id="NASZ01000004">
    <property type="protein sequence ID" value="MBD0724419.1"/>
    <property type="molecule type" value="Genomic_DNA"/>
</dbReference>
<dbReference type="PIRSF" id="PIRSF029900">
    <property type="entry name" value="Alpha-glucuronds"/>
    <property type="match status" value="1"/>
</dbReference>
<protein>
    <recommendedName>
        <fullName evidence="8">Xylan alpha-1,2-glucuronidase</fullName>
        <ecNumber evidence="8">3.2.1.131</ecNumber>
    </recommendedName>
</protein>
<sequence>MNSIKLFFIDIHKNPIFLYGLVLLFGIQKTIAQTDYKLWLQYNKVANSEKITEYQAINKNIVTIGNSETIQIAAKELQNAFKSLINKTVPLSNKTAESANIILANESNLSPELLNQTKTELQKINNEGFVIKTIQLKNKPQILITSKKDIGLLYGIFHYLRLLQTNQSISNLNIIDSPNTNVRILNHWDNLNESVERGYAGSSIWNWQKLPDFIDQRYIDYARANASIGINGTVLNNVNANALILTPQYLEKVKALANTFRPYGIKVYLTARFSAPIEIGKLNTADPLSSEVQQWWKDKAKEIYKYIPDFGGFLVKANSEGQPGPQNYGRNHVDGANMLADAIAPFGGIVMWRAFVYSEHDADDRAKQAYSEFVPYDGKFRDNVIVQVKNGAIDFQPREPFHPLFGAMPKTPLMMEFQITQEYLGFSTHLVFLPKLFQETLEADTFSKGKGSSIAKIIDGSLDNHQLTGIAGVANIGSDLNWCGHPFAQANWYGFGRLAWNPNLDSKTIAEEWLRMTFSNDEKFVLPVQEMMIESREAVVNYMTPLGLHHIMDTGHHYGPGPWVSNLSRPEWNPVYYHKADKNGIGFDRSSTGSNATAQYAPEVAKEFNDIAKCPEKDLLWFHHVSWDYKLKNGATLWNGLALKYQEGVNQVASMQSTWNKIKPYVDEQRFNEVEMLLNIQQKEAKWWRDACLLYFQQFSGKDLPSGVEKPTQTLEYFKSLKFPFAPGNN</sequence>
<dbReference type="SUPFAM" id="SSF55545">
    <property type="entry name" value="beta-N-acetylhexosaminidase-like domain"/>
    <property type="match status" value="1"/>
</dbReference>
<evidence type="ECO:0000256" key="7">
    <source>
        <dbReference type="PIRNR" id="PIRNR029900"/>
    </source>
</evidence>
<dbReference type="PANTHER" id="PTHR39207">
    <property type="entry name" value="ALPHA-GLUCURONIDASE A"/>
    <property type="match status" value="1"/>
</dbReference>
<evidence type="ECO:0000256" key="4">
    <source>
        <dbReference type="ARBA" id="ARBA00023277"/>
    </source>
</evidence>
<dbReference type="InterPro" id="IPR017853">
    <property type="entry name" value="GH"/>
</dbReference>
<dbReference type="EC" id="3.2.1.131" evidence="8"/>
<dbReference type="InterPro" id="IPR011100">
    <property type="entry name" value="Glyco_hydro_67_cat"/>
</dbReference>
<accession>A0ABR7UNV8</accession>
<dbReference type="Gene3D" id="3.90.1330.10">
    <property type="entry name" value="Alpha-glucuronidase, C-terminal domain"/>
    <property type="match status" value="1"/>
</dbReference>
<dbReference type="InterPro" id="IPR029018">
    <property type="entry name" value="Hex-like_dom2"/>
</dbReference>
<dbReference type="RefSeq" id="WP_188219862.1">
    <property type="nucleotide sequence ID" value="NZ_NASZ01000004.1"/>
</dbReference>
<comment type="similarity">
    <text evidence="1 7 8">Belongs to the glycosyl hydrolase 67 family.</text>
</comment>
<evidence type="ECO:0000256" key="5">
    <source>
        <dbReference type="ARBA" id="ARBA00023295"/>
    </source>
</evidence>
<dbReference type="Pfam" id="PF07488">
    <property type="entry name" value="Glyco_hydro_67M"/>
    <property type="match status" value="1"/>
</dbReference>
<keyword evidence="6 8" id="KW-0624">Polysaccharide degradation</keyword>
<feature type="domain" description="Glycosyl hydrolase family 67 C-terminal" evidence="10">
    <location>
        <begin position="483"/>
        <end position="707"/>
    </location>
</feature>
<feature type="domain" description="Alpha glucuronidase N-terminal" evidence="9">
    <location>
        <begin position="38"/>
        <end position="159"/>
    </location>
</feature>
<dbReference type="Gene3D" id="3.20.20.80">
    <property type="entry name" value="Glycosidases"/>
    <property type="match status" value="1"/>
</dbReference>
<keyword evidence="3 7" id="KW-0378">Hydrolase</keyword>
<comment type="subunit">
    <text evidence="8">Homodimer.</text>
</comment>
<evidence type="ECO:0000256" key="8">
    <source>
        <dbReference type="RuleBase" id="RU361198"/>
    </source>
</evidence>
<comment type="catalytic activity">
    <reaction evidence="8">
        <text>Hydrolysis of (1-&gt;2)-alpha-D-(4-O-methyl)glucuronosyl links in the main chain of hardwood xylans.</text>
        <dbReference type="EC" id="3.2.1.131"/>
    </reaction>
</comment>
<keyword evidence="13" id="KW-1185">Reference proteome</keyword>
<evidence type="ECO:0000259" key="9">
    <source>
        <dbReference type="Pfam" id="PF03648"/>
    </source>
</evidence>
<comment type="caution">
    <text evidence="12">The sequence shown here is derived from an EMBL/GenBank/DDBJ whole genome shotgun (WGS) entry which is preliminary data.</text>
</comment>
<feature type="domain" description="Glycosyl hydrolase family 67 catalytic" evidence="11">
    <location>
        <begin position="163"/>
        <end position="482"/>
    </location>
</feature>
<evidence type="ECO:0000256" key="3">
    <source>
        <dbReference type="ARBA" id="ARBA00022801"/>
    </source>
</evidence>
<dbReference type="InterPro" id="IPR011395">
    <property type="entry name" value="Glyco_hydro_67_aGlcAse"/>
</dbReference>
<name>A0ABR7UNV8_9FLAO</name>
<gene>
    <name evidence="12" type="ORF">B6A10_04435</name>
</gene>
<evidence type="ECO:0000256" key="2">
    <source>
        <dbReference type="ARBA" id="ARBA00022651"/>
    </source>
</evidence>
<dbReference type="InterPro" id="IPR011099">
    <property type="entry name" value="Glyco_hydro_67_C"/>
</dbReference>
<dbReference type="SUPFAM" id="SSF51445">
    <property type="entry name" value="(Trans)glycosidases"/>
    <property type="match status" value="1"/>
</dbReference>
<dbReference type="InterPro" id="IPR037054">
    <property type="entry name" value="A-glucoronidase_C_sf"/>
</dbReference>
<evidence type="ECO:0000259" key="10">
    <source>
        <dbReference type="Pfam" id="PF07477"/>
    </source>
</evidence>